<dbReference type="SUPFAM" id="SSF48439">
    <property type="entry name" value="Protein prenylyltransferase"/>
    <property type="match status" value="1"/>
</dbReference>
<dbReference type="PANTHER" id="PTHR11129">
    <property type="entry name" value="PROTEIN FARNESYLTRANSFERASE ALPHA SUBUNIT/RAB GERANYLGERANYL TRANSFERASE ALPHA SUBUNIT"/>
    <property type="match status" value="1"/>
</dbReference>
<dbReference type="GO" id="GO:0004660">
    <property type="term" value="F:protein farnesyltransferase activity"/>
    <property type="evidence" value="ECO:0007669"/>
    <property type="project" value="UniProtKB-EC"/>
</dbReference>
<dbReference type="EC" id="2.5.1.58" evidence="4"/>
<name>A0A6A6DL41_9PEZI</name>
<evidence type="ECO:0000256" key="3">
    <source>
        <dbReference type="ARBA" id="ARBA00012700"/>
    </source>
</evidence>
<dbReference type="GO" id="GO:0004662">
    <property type="term" value="F:CAAX-protein geranylgeranyltransferase activity"/>
    <property type="evidence" value="ECO:0007669"/>
    <property type="project" value="UniProtKB-EC"/>
</dbReference>
<evidence type="ECO:0000256" key="2">
    <source>
        <dbReference type="ARBA" id="ARBA00006734"/>
    </source>
</evidence>
<comment type="similarity">
    <text evidence="2">Belongs to the protein prenyltransferase subunit alpha family.</text>
</comment>
<accession>A0A6A6DL41</accession>
<comment type="cofactor">
    <cofactor evidence="1">
        <name>Mg(2+)</name>
        <dbReference type="ChEBI" id="CHEBI:18420"/>
    </cofactor>
</comment>
<gene>
    <name evidence="14" type="ORF">K469DRAFT_599263</name>
</gene>
<evidence type="ECO:0000256" key="9">
    <source>
        <dbReference type="ARBA" id="ARBA00040965"/>
    </source>
</evidence>
<evidence type="ECO:0000256" key="13">
    <source>
        <dbReference type="ARBA" id="ARBA00043219"/>
    </source>
</evidence>
<protein>
    <recommendedName>
        <fullName evidence="9">Protein farnesyltransferase/geranylgeranyltransferase type-1 subunit alpha</fullName>
        <ecNumber evidence="4">2.5.1.58</ecNumber>
        <ecNumber evidence="3">2.5.1.59</ecNumber>
    </recommendedName>
    <alternativeName>
        <fullName evidence="12">CAAX farnesyltransferase subunit alpha</fullName>
    </alternativeName>
    <alternativeName>
        <fullName evidence="11">FTase-alpha</fullName>
    </alternativeName>
    <alternativeName>
        <fullName evidence="10">Ras proteins prenyltransferase subunit alpha</fullName>
    </alternativeName>
    <alternativeName>
        <fullName evidence="13">Type I protein geranyl-geranyltransferase subunit alpha</fullName>
    </alternativeName>
</protein>
<evidence type="ECO:0000256" key="10">
    <source>
        <dbReference type="ARBA" id="ARBA00041392"/>
    </source>
</evidence>
<dbReference type="GO" id="GO:0005965">
    <property type="term" value="C:protein farnesyltransferase complex"/>
    <property type="evidence" value="ECO:0007669"/>
    <property type="project" value="TreeGrafter"/>
</dbReference>
<evidence type="ECO:0000256" key="7">
    <source>
        <dbReference type="ARBA" id="ARBA00022737"/>
    </source>
</evidence>
<dbReference type="InterPro" id="IPR002088">
    <property type="entry name" value="Prenyl_trans_a"/>
</dbReference>
<dbReference type="PROSITE" id="PS51147">
    <property type="entry name" value="PFTA"/>
    <property type="match status" value="4"/>
</dbReference>
<sequence>MPKYYHDDPRWADIDALPQDDGGPYPLAAIAYTDEYSEAMSYLRAVMARNEMSERVLELTEHIIDMNPAHYTVWLYRAKVLSATNSDLSREIAWLNPTALRHLKNYQIWHHRQTIIDKLDSHVGEADFIATMLEQDAKNYHVWSYRQWLVKRFALFPGKGGADGEWDGEKELKWTEGMIEADVRNNSAWNHRWFVVLGGREGETVSDDFIKREIDYAQAAIRKAPQNQSSWNYLRGIVRHAKLPVSALKDFALEFATLESSDQVHSCHALDLLAEIYAAEENTWDEAAKAFELLATKYDPVRAQYWKYRQGLLRQGGVVA</sequence>
<dbReference type="Pfam" id="PF01239">
    <property type="entry name" value="PPTA"/>
    <property type="match status" value="5"/>
</dbReference>
<dbReference type="GO" id="GO:0005953">
    <property type="term" value="C:CAAX-protein geranylgeranyltransferase complex"/>
    <property type="evidence" value="ECO:0007669"/>
    <property type="project" value="TreeGrafter"/>
</dbReference>
<proteinExistence type="inferred from homology"/>
<reference evidence="14" key="1">
    <citation type="journal article" date="2020" name="Stud. Mycol.">
        <title>101 Dothideomycetes genomes: a test case for predicting lifestyles and emergence of pathogens.</title>
        <authorList>
            <person name="Haridas S."/>
            <person name="Albert R."/>
            <person name="Binder M."/>
            <person name="Bloem J."/>
            <person name="Labutti K."/>
            <person name="Salamov A."/>
            <person name="Andreopoulos B."/>
            <person name="Baker S."/>
            <person name="Barry K."/>
            <person name="Bills G."/>
            <person name="Bluhm B."/>
            <person name="Cannon C."/>
            <person name="Castanera R."/>
            <person name="Culley D."/>
            <person name="Daum C."/>
            <person name="Ezra D."/>
            <person name="Gonzalez J."/>
            <person name="Henrissat B."/>
            <person name="Kuo A."/>
            <person name="Liang C."/>
            <person name="Lipzen A."/>
            <person name="Lutzoni F."/>
            <person name="Magnuson J."/>
            <person name="Mondo S."/>
            <person name="Nolan M."/>
            <person name="Ohm R."/>
            <person name="Pangilinan J."/>
            <person name="Park H.-J."/>
            <person name="Ramirez L."/>
            <person name="Alfaro M."/>
            <person name="Sun H."/>
            <person name="Tritt A."/>
            <person name="Yoshinaga Y."/>
            <person name="Zwiers L.-H."/>
            <person name="Turgeon B."/>
            <person name="Goodwin S."/>
            <person name="Spatafora J."/>
            <person name="Crous P."/>
            <person name="Grigoriev I."/>
        </authorList>
    </citation>
    <scope>NUCLEOTIDE SEQUENCE</scope>
    <source>
        <strain evidence="14">CBS 207.26</strain>
    </source>
</reference>
<evidence type="ECO:0000256" key="6">
    <source>
        <dbReference type="ARBA" id="ARBA00022679"/>
    </source>
</evidence>
<organism evidence="14 15">
    <name type="scientific">Zopfia rhizophila CBS 207.26</name>
    <dbReference type="NCBI Taxonomy" id="1314779"/>
    <lineage>
        <taxon>Eukaryota</taxon>
        <taxon>Fungi</taxon>
        <taxon>Dikarya</taxon>
        <taxon>Ascomycota</taxon>
        <taxon>Pezizomycotina</taxon>
        <taxon>Dothideomycetes</taxon>
        <taxon>Dothideomycetes incertae sedis</taxon>
        <taxon>Zopfiaceae</taxon>
        <taxon>Zopfia</taxon>
    </lineage>
</organism>
<evidence type="ECO:0000313" key="14">
    <source>
        <dbReference type="EMBL" id="KAF2178640.1"/>
    </source>
</evidence>
<dbReference type="PANTHER" id="PTHR11129:SF1">
    <property type="entry name" value="PROTEIN FARNESYLTRANSFERASE_GERANYLGERANYLTRANSFERASE TYPE-1 SUBUNIT ALPHA"/>
    <property type="match status" value="1"/>
</dbReference>
<evidence type="ECO:0000256" key="4">
    <source>
        <dbReference type="ARBA" id="ARBA00012702"/>
    </source>
</evidence>
<evidence type="ECO:0000256" key="8">
    <source>
        <dbReference type="ARBA" id="ARBA00022842"/>
    </source>
</evidence>
<dbReference type="Gene3D" id="1.25.40.120">
    <property type="entry name" value="Protein prenylyltransferase"/>
    <property type="match status" value="1"/>
</dbReference>
<evidence type="ECO:0000256" key="5">
    <source>
        <dbReference type="ARBA" id="ARBA00022602"/>
    </source>
</evidence>
<evidence type="ECO:0000313" key="15">
    <source>
        <dbReference type="Proteomes" id="UP000800200"/>
    </source>
</evidence>
<keyword evidence="5" id="KW-0637">Prenyltransferase</keyword>
<evidence type="ECO:0000256" key="12">
    <source>
        <dbReference type="ARBA" id="ARBA00043086"/>
    </source>
</evidence>
<evidence type="ECO:0000256" key="1">
    <source>
        <dbReference type="ARBA" id="ARBA00001946"/>
    </source>
</evidence>
<dbReference type="Proteomes" id="UP000800200">
    <property type="component" value="Unassembled WGS sequence"/>
</dbReference>
<dbReference type="OrthoDB" id="272289at2759"/>
<keyword evidence="6" id="KW-0808">Transferase</keyword>
<keyword evidence="15" id="KW-1185">Reference proteome</keyword>
<keyword evidence="8" id="KW-0460">Magnesium</keyword>
<dbReference type="EMBL" id="ML994674">
    <property type="protein sequence ID" value="KAF2178640.1"/>
    <property type="molecule type" value="Genomic_DNA"/>
</dbReference>
<dbReference type="EC" id="2.5.1.59" evidence="3"/>
<keyword evidence="7" id="KW-0677">Repeat</keyword>
<dbReference type="AlphaFoldDB" id="A0A6A6DL41"/>
<evidence type="ECO:0000256" key="11">
    <source>
        <dbReference type="ARBA" id="ARBA00042436"/>
    </source>
</evidence>